<proteinExistence type="predicted"/>
<keyword evidence="1" id="KW-0732">Signal</keyword>
<keyword evidence="2" id="KW-0812">Transmembrane</keyword>
<evidence type="ECO:0000256" key="2">
    <source>
        <dbReference type="SAM" id="Phobius"/>
    </source>
</evidence>
<keyword evidence="6" id="KW-1185">Reference proteome</keyword>
<dbReference type="PANTHER" id="PTHR21666:SF289">
    <property type="entry name" value="L-ALA--D-GLU ENDOPEPTIDASE"/>
    <property type="match status" value="1"/>
</dbReference>
<feature type="transmembrane region" description="Helical" evidence="2">
    <location>
        <begin position="6"/>
        <end position="26"/>
    </location>
</feature>
<dbReference type="InterPro" id="IPR011055">
    <property type="entry name" value="Dup_hybrid_motif"/>
</dbReference>
<dbReference type="InterPro" id="IPR016047">
    <property type="entry name" value="M23ase_b-sheet_dom"/>
</dbReference>
<dbReference type="RefSeq" id="WP_187562107.1">
    <property type="nucleotide sequence ID" value="NZ_JACGWS010000005.1"/>
</dbReference>
<keyword evidence="2" id="KW-1133">Transmembrane helix</keyword>
<dbReference type="SUPFAM" id="SSF51261">
    <property type="entry name" value="Duplicated hybrid motif"/>
    <property type="match status" value="1"/>
</dbReference>
<dbReference type="EMBL" id="JACGWS010000005">
    <property type="protein sequence ID" value="MBC8755060.1"/>
    <property type="molecule type" value="Genomic_DNA"/>
</dbReference>
<dbReference type="Pfam" id="PF05569">
    <property type="entry name" value="Peptidase_M56"/>
    <property type="match status" value="1"/>
</dbReference>
<evidence type="ECO:0000313" key="6">
    <source>
        <dbReference type="Proteomes" id="UP000619238"/>
    </source>
</evidence>
<organism evidence="5 6">
    <name type="scientific">Kordia aestuariivivens</name>
    <dbReference type="NCBI Taxonomy" id="2759037"/>
    <lineage>
        <taxon>Bacteria</taxon>
        <taxon>Pseudomonadati</taxon>
        <taxon>Bacteroidota</taxon>
        <taxon>Flavobacteriia</taxon>
        <taxon>Flavobacteriales</taxon>
        <taxon>Flavobacteriaceae</taxon>
        <taxon>Kordia</taxon>
    </lineage>
</organism>
<sequence>MNSTLIYLVQVSFVFGGFYLLYKWLFSKFTFHAVNRSILLLLIPFSLLLPFSAELFPQIQNFASQLPLIENFTAFSGFEYFAAETPVVTHQTIDYGFWIVFAYAIGVLCYLIRFMRTTYSLVKLKRTAQKVQLHHTTLYKTDVSEVFSYFNWIFIPNTETIDELIITHEKAHIKQLHSVDVILTELFIAFFWFHPLAYLYRKSLKSIHEFQADAFVLKQYVKKSTYLELLLKSLEPKNINPIFSYFSHPTLKKRIEMITKSPSRNRSKFLYFLLIPVIAFAFMAFTNSNEVINSNTFIPTKIETSGTPSLFPVQNGNIKNISSHFGVKRKHSKLKNTPSHGGIDIKATPGTPVVATADGIVLKAEKEGNWGNLITISHADGFETWYAHLKGFNTKNNSTVKKGDIIGYVGNTGLSTAPHLHYEVRQHGKRLNPMKYITE</sequence>
<dbReference type="Proteomes" id="UP000619238">
    <property type="component" value="Unassembled WGS sequence"/>
</dbReference>
<dbReference type="Gene3D" id="2.70.70.10">
    <property type="entry name" value="Glucose Permease (Domain IIA)"/>
    <property type="match status" value="1"/>
</dbReference>
<evidence type="ECO:0000259" key="4">
    <source>
        <dbReference type="Pfam" id="PF05569"/>
    </source>
</evidence>
<dbReference type="PANTHER" id="PTHR21666">
    <property type="entry name" value="PEPTIDASE-RELATED"/>
    <property type="match status" value="1"/>
</dbReference>
<feature type="transmembrane region" description="Helical" evidence="2">
    <location>
        <begin position="38"/>
        <end position="56"/>
    </location>
</feature>
<evidence type="ECO:0000256" key="1">
    <source>
        <dbReference type="ARBA" id="ARBA00022729"/>
    </source>
</evidence>
<evidence type="ECO:0000313" key="5">
    <source>
        <dbReference type="EMBL" id="MBC8755060.1"/>
    </source>
</evidence>
<dbReference type="CDD" id="cd12797">
    <property type="entry name" value="M23_peptidase"/>
    <property type="match status" value="1"/>
</dbReference>
<gene>
    <name evidence="5" type="ORF">H2O64_10280</name>
</gene>
<dbReference type="InterPro" id="IPR050570">
    <property type="entry name" value="Cell_wall_metabolism_enzyme"/>
</dbReference>
<evidence type="ECO:0000259" key="3">
    <source>
        <dbReference type="Pfam" id="PF01551"/>
    </source>
</evidence>
<feature type="transmembrane region" description="Helical" evidence="2">
    <location>
        <begin position="95"/>
        <end position="115"/>
    </location>
</feature>
<comment type="caution">
    <text evidence="5">The sequence shown here is derived from an EMBL/GenBank/DDBJ whole genome shotgun (WGS) entry which is preliminary data.</text>
</comment>
<name>A0ABR7Q919_9FLAO</name>
<feature type="transmembrane region" description="Helical" evidence="2">
    <location>
        <begin position="269"/>
        <end position="286"/>
    </location>
</feature>
<reference evidence="5 6" key="1">
    <citation type="submission" date="2020-07" db="EMBL/GenBank/DDBJ databases">
        <title>Description of Kordia aestuariivivens sp. nov., isolated from a tidal flat.</title>
        <authorList>
            <person name="Park S."/>
            <person name="Yoon J.-H."/>
        </authorList>
    </citation>
    <scope>NUCLEOTIDE SEQUENCE [LARGE SCALE GENOMIC DNA]</scope>
    <source>
        <strain evidence="5 6">YSTF-M3</strain>
    </source>
</reference>
<keyword evidence="2" id="KW-0472">Membrane</keyword>
<feature type="domain" description="Peptidase M56" evidence="4">
    <location>
        <begin position="54"/>
        <end position="258"/>
    </location>
</feature>
<accession>A0ABR7Q919</accession>
<protein>
    <submittedName>
        <fullName evidence="5">Peptidoglycan DD-metalloendopeptidase family protein</fullName>
    </submittedName>
</protein>
<dbReference type="CDD" id="cd07341">
    <property type="entry name" value="M56_BlaR1_MecR1_like"/>
    <property type="match status" value="1"/>
</dbReference>
<dbReference type="Pfam" id="PF01551">
    <property type="entry name" value="Peptidase_M23"/>
    <property type="match status" value="1"/>
</dbReference>
<feature type="domain" description="M23ase beta-sheet core" evidence="3">
    <location>
        <begin position="339"/>
        <end position="433"/>
    </location>
</feature>
<dbReference type="InterPro" id="IPR008756">
    <property type="entry name" value="Peptidase_M56"/>
</dbReference>